<dbReference type="EMBL" id="JH603169">
    <property type="protein sequence ID" value="EIC22199.1"/>
    <property type="molecule type" value="Genomic_DNA"/>
</dbReference>
<dbReference type="Gene3D" id="3.30.750.24">
    <property type="entry name" value="STAS domain"/>
    <property type="match status" value="1"/>
</dbReference>
<dbReference type="OrthoDB" id="3296574at2"/>
<dbReference type="Proteomes" id="UP000002964">
    <property type="component" value="Unassembled WGS sequence"/>
</dbReference>
<feature type="domain" description="STAS" evidence="1">
    <location>
        <begin position="13"/>
        <end position="107"/>
    </location>
</feature>
<accession>H8YZS2</accession>
<keyword evidence="3" id="KW-1185">Reference proteome</keyword>
<dbReference type="Pfam" id="PF13466">
    <property type="entry name" value="STAS_2"/>
    <property type="match status" value="1"/>
</dbReference>
<dbReference type="AlphaFoldDB" id="H8YZS2"/>
<evidence type="ECO:0000313" key="3">
    <source>
        <dbReference type="Proteomes" id="UP000002964"/>
    </source>
</evidence>
<dbReference type="STRING" id="631362.Thi970DRAFT_02451"/>
<gene>
    <name evidence="2" type="ORF">Thi970DRAFT_02451</name>
</gene>
<organism evidence="2 3">
    <name type="scientific">Thiorhodovibrio frisius</name>
    <dbReference type="NCBI Taxonomy" id="631362"/>
    <lineage>
        <taxon>Bacteria</taxon>
        <taxon>Pseudomonadati</taxon>
        <taxon>Pseudomonadota</taxon>
        <taxon>Gammaproteobacteria</taxon>
        <taxon>Chromatiales</taxon>
        <taxon>Chromatiaceae</taxon>
        <taxon>Thiorhodovibrio</taxon>
    </lineage>
</organism>
<evidence type="ECO:0000313" key="2">
    <source>
        <dbReference type="EMBL" id="EIC22199.1"/>
    </source>
</evidence>
<evidence type="ECO:0000259" key="1">
    <source>
        <dbReference type="PROSITE" id="PS50801"/>
    </source>
</evidence>
<dbReference type="PANTHER" id="PTHR35849:SF2">
    <property type="entry name" value="BLR2341 PROTEIN"/>
    <property type="match status" value="1"/>
</dbReference>
<protein>
    <submittedName>
        <fullName evidence="2">Putative NTP binding protein (Contains STAS domain)</fullName>
    </submittedName>
</protein>
<proteinExistence type="predicted"/>
<reference evidence="3" key="1">
    <citation type="submission" date="2011-06" db="EMBL/GenBank/DDBJ databases">
        <authorList>
            <consortium name="US DOE Joint Genome Institute (JGI-PGF)"/>
            <person name="Lucas S."/>
            <person name="Han J."/>
            <person name="Lapidus A."/>
            <person name="Cheng J.-F."/>
            <person name="Goodwin L."/>
            <person name="Pitluck S."/>
            <person name="Peters L."/>
            <person name="Land M.L."/>
            <person name="Hauser L."/>
            <person name="Vogl K."/>
            <person name="Liu Z."/>
            <person name="Overmann J."/>
            <person name="Frigaard N.-U."/>
            <person name="Bryant D.A."/>
            <person name="Woyke T.J."/>
        </authorList>
    </citation>
    <scope>NUCLEOTIDE SEQUENCE [LARGE SCALE GENOMIC DNA]</scope>
    <source>
        <strain evidence="3">970</strain>
    </source>
</reference>
<dbReference type="InterPro" id="IPR036513">
    <property type="entry name" value="STAS_dom_sf"/>
</dbReference>
<reference evidence="2 3" key="2">
    <citation type="submission" date="2011-11" db="EMBL/GenBank/DDBJ databases">
        <authorList>
            <consortium name="US DOE Joint Genome Institute"/>
            <person name="Lucas S."/>
            <person name="Han J."/>
            <person name="Lapidus A."/>
            <person name="Cheng J.-F."/>
            <person name="Goodwin L."/>
            <person name="Pitluck S."/>
            <person name="Peters L."/>
            <person name="Ovchinnikova G."/>
            <person name="Zhang X."/>
            <person name="Detter J.C."/>
            <person name="Han C."/>
            <person name="Tapia R."/>
            <person name="Land M."/>
            <person name="Hauser L."/>
            <person name="Kyrpides N."/>
            <person name="Ivanova N."/>
            <person name="Pagani I."/>
            <person name="Vogl K."/>
            <person name="Liu Z."/>
            <person name="Overmann J."/>
            <person name="Frigaard N.-U."/>
            <person name="Bryant D."/>
            <person name="Woyke T."/>
        </authorList>
    </citation>
    <scope>NUCLEOTIDE SEQUENCE [LARGE SCALE GENOMIC DNA]</scope>
    <source>
        <strain evidence="2 3">970</strain>
    </source>
</reference>
<dbReference type="CDD" id="cd07043">
    <property type="entry name" value="STAS_anti-anti-sigma_factors"/>
    <property type="match status" value="1"/>
</dbReference>
<dbReference type="RefSeq" id="WP_009148829.1">
    <property type="nucleotide sequence ID" value="NZ_CP121471.1"/>
</dbReference>
<dbReference type="SUPFAM" id="SSF52091">
    <property type="entry name" value="SpoIIaa-like"/>
    <property type="match status" value="1"/>
</dbReference>
<sequence length="107" mass="11618">MTTDQPTPSADTLVYEGEMTIYSAAANFQRLKEVLDQRSPIHLDLSQVTEIDSAGLQLLLFAQSEADAHGLAFSIASVSETVDDMLNMLFLKRTFGVPTPAQPEAST</sequence>
<dbReference type="InterPro" id="IPR058548">
    <property type="entry name" value="MlaB-like_STAS"/>
</dbReference>
<dbReference type="InterPro" id="IPR002645">
    <property type="entry name" value="STAS_dom"/>
</dbReference>
<dbReference type="eggNOG" id="COG1366">
    <property type="taxonomic scope" value="Bacteria"/>
</dbReference>
<dbReference type="PANTHER" id="PTHR35849">
    <property type="entry name" value="BLR2341 PROTEIN"/>
    <property type="match status" value="1"/>
</dbReference>
<dbReference type="PROSITE" id="PS50801">
    <property type="entry name" value="STAS"/>
    <property type="match status" value="1"/>
</dbReference>
<dbReference type="InterPro" id="IPR052746">
    <property type="entry name" value="MlaB_ABC_Transporter"/>
</dbReference>
<name>H8YZS2_9GAMM</name>
<dbReference type="HOGENOM" id="CLU_115403_14_2_6"/>